<evidence type="ECO:0000256" key="1">
    <source>
        <dbReference type="SAM" id="MobiDB-lite"/>
    </source>
</evidence>
<dbReference type="Proteomes" id="UP001279410">
    <property type="component" value="Unassembled WGS sequence"/>
</dbReference>
<feature type="region of interest" description="Disordered" evidence="1">
    <location>
        <begin position="140"/>
        <end position="159"/>
    </location>
</feature>
<dbReference type="AlphaFoldDB" id="A0AAD3N7V9"/>
<proteinExistence type="predicted"/>
<keyword evidence="3" id="KW-1185">Reference proteome</keyword>
<feature type="region of interest" description="Disordered" evidence="1">
    <location>
        <begin position="1"/>
        <end position="61"/>
    </location>
</feature>
<reference evidence="2" key="1">
    <citation type="submission" date="2022-08" db="EMBL/GenBank/DDBJ databases">
        <title>Genome sequencing of akame (Lates japonicus).</title>
        <authorList>
            <person name="Hashiguchi Y."/>
            <person name="Takahashi H."/>
        </authorList>
    </citation>
    <scope>NUCLEOTIDE SEQUENCE</scope>
    <source>
        <strain evidence="2">Kochi</strain>
    </source>
</reference>
<gene>
    <name evidence="2" type="ORF">AKAME5_001954400</name>
</gene>
<name>A0AAD3N7V9_LATJO</name>
<protein>
    <submittedName>
        <fullName evidence="2">Neurocan core protein-like protein</fullName>
    </submittedName>
</protein>
<sequence length="159" mass="17652">MALRRTQESSPSPAGRYTSDRVLLPAGQQRLARRAANVTRPTASSGCPQEGPSEEQQLSRISDVSKCEPAVHTVAWLCGRIEVQAPVKRQVVKLRMKVENSVDLNDPAVKAGILKKLQDRLEENGVSGVSLKWREQPDGKVFYKEGEKSSKEEQKKTEL</sequence>
<comment type="caution">
    <text evidence="2">The sequence shown here is derived from an EMBL/GenBank/DDBJ whole genome shotgun (WGS) entry which is preliminary data.</text>
</comment>
<evidence type="ECO:0000313" key="2">
    <source>
        <dbReference type="EMBL" id="GLD68233.1"/>
    </source>
</evidence>
<evidence type="ECO:0000313" key="3">
    <source>
        <dbReference type="Proteomes" id="UP001279410"/>
    </source>
</evidence>
<organism evidence="2 3">
    <name type="scientific">Lates japonicus</name>
    <name type="common">Japanese lates</name>
    <dbReference type="NCBI Taxonomy" id="270547"/>
    <lineage>
        <taxon>Eukaryota</taxon>
        <taxon>Metazoa</taxon>
        <taxon>Chordata</taxon>
        <taxon>Craniata</taxon>
        <taxon>Vertebrata</taxon>
        <taxon>Euteleostomi</taxon>
        <taxon>Actinopterygii</taxon>
        <taxon>Neopterygii</taxon>
        <taxon>Teleostei</taxon>
        <taxon>Neoteleostei</taxon>
        <taxon>Acanthomorphata</taxon>
        <taxon>Carangaria</taxon>
        <taxon>Carangaria incertae sedis</taxon>
        <taxon>Centropomidae</taxon>
        <taxon>Lates</taxon>
    </lineage>
</organism>
<dbReference type="EMBL" id="BRZM01000127">
    <property type="protein sequence ID" value="GLD68233.1"/>
    <property type="molecule type" value="Genomic_DNA"/>
</dbReference>
<accession>A0AAD3N7V9</accession>